<dbReference type="EMBL" id="CAMXCT020000001">
    <property type="protein sequence ID" value="CAL1125275.1"/>
    <property type="molecule type" value="Genomic_DNA"/>
</dbReference>
<keyword evidence="7 9" id="KW-0687">Ribonucleoprotein</keyword>
<dbReference type="GO" id="GO:0003735">
    <property type="term" value="F:structural constituent of ribosome"/>
    <property type="evidence" value="ECO:0007669"/>
    <property type="project" value="InterPro"/>
</dbReference>
<evidence type="ECO:0000256" key="7">
    <source>
        <dbReference type="ARBA" id="ARBA00023274"/>
    </source>
</evidence>
<dbReference type="InterPro" id="IPR019926">
    <property type="entry name" value="Ribosomal_uL3_CS"/>
</dbReference>
<dbReference type="Pfam" id="PF00338">
    <property type="entry name" value="Ribosomal_S10"/>
    <property type="match status" value="1"/>
</dbReference>
<accession>A0A9P1FEN1</accession>
<dbReference type="InterPro" id="IPR000597">
    <property type="entry name" value="Ribosomal_uL3"/>
</dbReference>
<dbReference type="GO" id="GO:0006412">
    <property type="term" value="P:translation"/>
    <property type="evidence" value="ECO:0007669"/>
    <property type="project" value="InterPro"/>
</dbReference>
<evidence type="ECO:0000256" key="5">
    <source>
        <dbReference type="ARBA" id="ARBA00022884"/>
    </source>
</evidence>
<dbReference type="PROSITE" id="PS00474">
    <property type="entry name" value="RIBOSOMAL_L3"/>
    <property type="match status" value="1"/>
</dbReference>
<keyword evidence="13" id="KW-1185">Reference proteome</keyword>
<dbReference type="GO" id="GO:0022625">
    <property type="term" value="C:cytosolic large ribosomal subunit"/>
    <property type="evidence" value="ECO:0007669"/>
    <property type="project" value="TreeGrafter"/>
</dbReference>
<evidence type="ECO:0000256" key="3">
    <source>
        <dbReference type="ARBA" id="ARBA00007102"/>
    </source>
</evidence>
<dbReference type="OrthoDB" id="10248551at2759"/>
<dbReference type="PANTHER" id="PTHR11229:SF16">
    <property type="entry name" value="LARGE RIBOSOMAL SUBUNIT PROTEIN UL3C"/>
    <property type="match status" value="1"/>
</dbReference>
<dbReference type="NCBIfam" id="NF001861">
    <property type="entry name" value="PRK00596.1"/>
    <property type="match status" value="1"/>
</dbReference>
<dbReference type="Gene3D" id="3.30.70.600">
    <property type="entry name" value="Ribosomal protein S10 domain"/>
    <property type="match status" value="1"/>
</dbReference>
<evidence type="ECO:0000256" key="6">
    <source>
        <dbReference type="ARBA" id="ARBA00022980"/>
    </source>
</evidence>
<dbReference type="PROSITE" id="PS00361">
    <property type="entry name" value="RIBOSOMAL_S10"/>
    <property type="match status" value="1"/>
</dbReference>
<dbReference type="NCBIfam" id="TIGR03625">
    <property type="entry name" value="L3_bact"/>
    <property type="match status" value="1"/>
</dbReference>
<dbReference type="InterPro" id="IPR018268">
    <property type="entry name" value="Ribosomal_uS10_CS"/>
</dbReference>
<dbReference type="InterPro" id="IPR001848">
    <property type="entry name" value="Ribosomal_uS10"/>
</dbReference>
<dbReference type="Gene3D" id="2.40.30.10">
    <property type="entry name" value="Translation factors"/>
    <property type="match status" value="1"/>
</dbReference>
<comment type="caution">
    <text evidence="11">The sequence shown here is derived from an EMBL/GenBank/DDBJ whole genome shotgun (WGS) entry which is preliminary data.</text>
</comment>
<keyword evidence="4" id="KW-0699">rRNA-binding</keyword>
<proteinExistence type="inferred from homology"/>
<comment type="function">
    <text evidence="1">One of the primary rRNA binding proteins, it binds directly near the 3'-end of the 23S rRNA, where it nucleates assembly of the 50S subunit.</text>
</comment>
<dbReference type="EMBL" id="CAMXCT030000001">
    <property type="protein sequence ID" value="CAL4759212.1"/>
    <property type="molecule type" value="Genomic_DNA"/>
</dbReference>
<evidence type="ECO:0000256" key="8">
    <source>
        <dbReference type="ARBA" id="ARBA00035213"/>
    </source>
</evidence>
<dbReference type="SUPFAM" id="SSF54999">
    <property type="entry name" value="Ribosomal protein S10"/>
    <property type="match status" value="1"/>
</dbReference>
<evidence type="ECO:0000259" key="10">
    <source>
        <dbReference type="SMART" id="SM01403"/>
    </source>
</evidence>
<feature type="domain" description="Small ribosomal subunit protein uS10" evidence="10">
    <location>
        <begin position="1"/>
        <end position="92"/>
    </location>
</feature>
<evidence type="ECO:0000313" key="11">
    <source>
        <dbReference type="EMBL" id="CAI3971900.1"/>
    </source>
</evidence>
<sequence length="299" mass="32846">MEAYDHSVLDQSAADIVDTAKRTGSEVHGPIPLPTRIERYTVLSGPHVDKKARQQFEIRTHKRLIDIVQSTAKTIEALNKLSLPAGVDIKIKVIPVTVIEAGPCRVLQLRTVDRDGYEAVQMGFLDKPRRLAARSDRGHVAKLDSRRSKRRAAAGVELAEKPDCEPQRFIREFRGSTEGFELGQEIKVDAFAEVASVDITGTSKGRGTAGVMKRHNYSGQRATHGVKKVHRHCGSIGNSAYPSRVIKGRRMAGRYGGQKNTVRNIKLVKVDAENNLLLVRGAIPGPNGGYVTISETNKL</sequence>
<evidence type="ECO:0000256" key="4">
    <source>
        <dbReference type="ARBA" id="ARBA00022730"/>
    </source>
</evidence>
<dbReference type="InterPro" id="IPR036838">
    <property type="entry name" value="Ribosomal_uS10_dom_sf"/>
</dbReference>
<dbReference type="PRINTS" id="PR00971">
    <property type="entry name" value="RIBOSOMALS10"/>
</dbReference>
<keyword evidence="6 9" id="KW-0689">Ribosomal protein</keyword>
<reference evidence="12" key="2">
    <citation type="submission" date="2024-04" db="EMBL/GenBank/DDBJ databases">
        <authorList>
            <person name="Chen Y."/>
            <person name="Shah S."/>
            <person name="Dougan E. K."/>
            <person name="Thang M."/>
            <person name="Chan C."/>
        </authorList>
    </citation>
    <scope>NUCLEOTIDE SEQUENCE [LARGE SCALE GENOMIC DNA]</scope>
</reference>
<dbReference type="Pfam" id="PF00297">
    <property type="entry name" value="Ribosomal_L3"/>
    <property type="match status" value="1"/>
</dbReference>
<evidence type="ECO:0000256" key="1">
    <source>
        <dbReference type="ARBA" id="ARBA00002570"/>
    </source>
</evidence>
<dbReference type="HAMAP" id="MF_01325_B">
    <property type="entry name" value="Ribosomal_uL3_B"/>
    <property type="match status" value="1"/>
</dbReference>
<evidence type="ECO:0000256" key="9">
    <source>
        <dbReference type="RuleBase" id="RU003905"/>
    </source>
</evidence>
<dbReference type="InterPro" id="IPR009000">
    <property type="entry name" value="Transl_B-barrel_sf"/>
</dbReference>
<dbReference type="Proteomes" id="UP001152797">
    <property type="component" value="Unassembled WGS sequence"/>
</dbReference>
<evidence type="ECO:0000313" key="12">
    <source>
        <dbReference type="EMBL" id="CAL1125275.1"/>
    </source>
</evidence>
<protein>
    <recommendedName>
        <fullName evidence="8">Large ribosomal subunit protein uL3c</fullName>
    </recommendedName>
</protein>
<dbReference type="FunFam" id="3.30.70.600:FF:000003">
    <property type="entry name" value="30S ribosomal protein S10"/>
    <property type="match status" value="1"/>
</dbReference>
<dbReference type="NCBIfam" id="TIGR01049">
    <property type="entry name" value="rpsJ_bact"/>
    <property type="match status" value="1"/>
</dbReference>
<organism evidence="11">
    <name type="scientific">Cladocopium goreaui</name>
    <dbReference type="NCBI Taxonomy" id="2562237"/>
    <lineage>
        <taxon>Eukaryota</taxon>
        <taxon>Sar</taxon>
        <taxon>Alveolata</taxon>
        <taxon>Dinophyceae</taxon>
        <taxon>Suessiales</taxon>
        <taxon>Symbiodiniaceae</taxon>
        <taxon>Cladocopium</taxon>
    </lineage>
</organism>
<comment type="similarity">
    <text evidence="2 9">Belongs to the universal ribosomal protein uL3 family.</text>
</comment>
<keyword evidence="5" id="KW-0694">RNA-binding</keyword>
<dbReference type="SUPFAM" id="SSF50447">
    <property type="entry name" value="Translation proteins"/>
    <property type="match status" value="1"/>
</dbReference>
<dbReference type="HAMAP" id="MF_00508">
    <property type="entry name" value="Ribosomal_uS10"/>
    <property type="match status" value="1"/>
</dbReference>
<dbReference type="InterPro" id="IPR027486">
    <property type="entry name" value="Ribosomal_uS10_dom"/>
</dbReference>
<dbReference type="InterPro" id="IPR019927">
    <property type="entry name" value="Ribosomal_uL3_bac/org-type"/>
</dbReference>
<name>A0A9P1FEN1_9DINO</name>
<dbReference type="Gene3D" id="3.30.160.810">
    <property type="match status" value="1"/>
</dbReference>
<dbReference type="SMART" id="SM01403">
    <property type="entry name" value="Ribosomal_S10"/>
    <property type="match status" value="1"/>
</dbReference>
<reference evidence="11" key="1">
    <citation type="submission" date="2022-10" db="EMBL/GenBank/DDBJ databases">
        <authorList>
            <person name="Chen Y."/>
            <person name="Dougan E. K."/>
            <person name="Chan C."/>
            <person name="Rhodes N."/>
            <person name="Thang M."/>
        </authorList>
    </citation>
    <scope>NUCLEOTIDE SEQUENCE</scope>
</reference>
<dbReference type="PANTHER" id="PTHR11229">
    <property type="entry name" value="50S RIBOSOMAL PROTEIN L3"/>
    <property type="match status" value="1"/>
</dbReference>
<dbReference type="EMBL" id="CAMXCT010000001">
    <property type="protein sequence ID" value="CAI3971900.1"/>
    <property type="molecule type" value="Genomic_DNA"/>
</dbReference>
<evidence type="ECO:0000256" key="2">
    <source>
        <dbReference type="ARBA" id="ARBA00006540"/>
    </source>
</evidence>
<comment type="similarity">
    <text evidence="3">Belongs to the universal ribosomal protein uS10 family.</text>
</comment>
<dbReference type="FunFam" id="2.40.30.10:FF:000004">
    <property type="entry name" value="50S ribosomal protein L3"/>
    <property type="match status" value="1"/>
</dbReference>
<dbReference type="GO" id="GO:0019843">
    <property type="term" value="F:rRNA binding"/>
    <property type="evidence" value="ECO:0007669"/>
    <property type="project" value="UniProtKB-KW"/>
</dbReference>
<evidence type="ECO:0000313" key="13">
    <source>
        <dbReference type="Proteomes" id="UP001152797"/>
    </source>
</evidence>
<gene>
    <name evidence="11" type="ORF">C1SCF055_LOCUS490</name>
</gene>
<dbReference type="AlphaFoldDB" id="A0A9P1FEN1"/>